<evidence type="ECO:0000259" key="1">
    <source>
        <dbReference type="Pfam" id="PF01636"/>
    </source>
</evidence>
<feature type="domain" description="Aminoglycoside phosphotransferase" evidence="1">
    <location>
        <begin position="38"/>
        <end position="264"/>
    </location>
</feature>
<protein>
    <submittedName>
        <fullName evidence="2">Aminoglycoside phosphotransferase family protein</fullName>
    </submittedName>
</protein>
<dbReference type="SUPFAM" id="SSF56112">
    <property type="entry name" value="Protein kinase-like (PK-like)"/>
    <property type="match status" value="1"/>
</dbReference>
<dbReference type="Pfam" id="PF01636">
    <property type="entry name" value="APH"/>
    <property type="match status" value="1"/>
</dbReference>
<dbReference type="RefSeq" id="WP_282218949.1">
    <property type="nucleotide sequence ID" value="NZ_CP118246.1"/>
</dbReference>
<dbReference type="PANTHER" id="PTHR21310:SF42">
    <property type="entry name" value="BIFUNCTIONAL AAC_APH"/>
    <property type="match status" value="1"/>
</dbReference>
<dbReference type="InterPro" id="IPR002575">
    <property type="entry name" value="Aminoglycoside_PTrfase"/>
</dbReference>
<dbReference type="InterPro" id="IPR011009">
    <property type="entry name" value="Kinase-like_dom_sf"/>
</dbReference>
<keyword evidence="3" id="KW-1185">Reference proteome</keyword>
<dbReference type="Gene3D" id="3.30.200.20">
    <property type="entry name" value="Phosphorylase Kinase, domain 1"/>
    <property type="match status" value="1"/>
</dbReference>
<organism evidence="2 3">
    <name type="scientific">Devosia algicola</name>
    <dbReference type="NCBI Taxonomy" id="3026418"/>
    <lineage>
        <taxon>Bacteria</taxon>
        <taxon>Pseudomonadati</taxon>
        <taxon>Pseudomonadota</taxon>
        <taxon>Alphaproteobacteria</taxon>
        <taxon>Hyphomicrobiales</taxon>
        <taxon>Devosiaceae</taxon>
        <taxon>Devosia</taxon>
    </lineage>
</organism>
<dbReference type="CDD" id="cd05155">
    <property type="entry name" value="APH_ChoK_like_1"/>
    <property type="match status" value="1"/>
</dbReference>
<reference evidence="2 3" key="1">
    <citation type="submission" date="2023-02" db="EMBL/GenBank/DDBJ databases">
        <title>Devosia algicola sp. nov., isolated from the phycosphere of marine algae.</title>
        <authorList>
            <person name="Kim J.M."/>
            <person name="Lee J.K."/>
            <person name="Choi B.J."/>
            <person name="Bayburt H."/>
            <person name="Jeon C.O."/>
        </authorList>
    </citation>
    <scope>NUCLEOTIDE SEQUENCE [LARGE SCALE GENOMIC DNA]</scope>
    <source>
        <strain evidence="2 3">G20-9</strain>
    </source>
</reference>
<sequence>MSSTGSIEGFRIDAALVRRLVGAQFPQWAALPVTPVATGGWDNRTFHLGDTMNVRLPSADRYVAQIAKEQKWLPRLGPHLPLPIPHPVALGQSSTEFPAPWSIYSWIAGETATLERIHDPQKFARDLADFLHALHQADATGGPPAGAHNFHRGGWLGIYDSAVRDALAVLGSTIDAHAATNIWDAALNAPWSGTPVWVHGDISAGNLLVANGQLCAVIDFGGVGVGDYACDLVIAWTLFAADCRKNFKSAINADFACWARARGWALWKALITLADQNGTDAGKADEARRVLAAVIADHFAAIAR</sequence>
<gene>
    <name evidence="2" type="ORF">PSQ19_18485</name>
</gene>
<evidence type="ECO:0000313" key="2">
    <source>
        <dbReference type="EMBL" id="WDR02547.1"/>
    </source>
</evidence>
<dbReference type="Proteomes" id="UP001220530">
    <property type="component" value="Chromosome"/>
</dbReference>
<dbReference type="EMBL" id="CP118246">
    <property type="protein sequence ID" value="WDR02547.1"/>
    <property type="molecule type" value="Genomic_DNA"/>
</dbReference>
<dbReference type="Gene3D" id="3.90.1200.10">
    <property type="match status" value="1"/>
</dbReference>
<proteinExistence type="predicted"/>
<accession>A0ABY7YMY7</accession>
<dbReference type="PANTHER" id="PTHR21310">
    <property type="entry name" value="AMINOGLYCOSIDE PHOSPHOTRANSFERASE-RELATED-RELATED"/>
    <property type="match status" value="1"/>
</dbReference>
<name>A0ABY7YMY7_9HYPH</name>
<evidence type="ECO:0000313" key="3">
    <source>
        <dbReference type="Proteomes" id="UP001220530"/>
    </source>
</evidence>
<dbReference type="InterPro" id="IPR051678">
    <property type="entry name" value="AGP_Transferase"/>
</dbReference>